<keyword evidence="4" id="KW-0547">Nucleotide-binding</keyword>
<evidence type="ECO:0000256" key="2">
    <source>
        <dbReference type="ARBA" id="ARBA00022448"/>
    </source>
</evidence>
<name>A0AA48HIA5_9ALTE</name>
<keyword evidence="2" id="KW-0813">Transport</keyword>
<dbReference type="GO" id="GO:0005524">
    <property type="term" value="F:ATP binding"/>
    <property type="evidence" value="ECO:0007669"/>
    <property type="project" value="UniProtKB-KW"/>
</dbReference>
<dbReference type="InterPro" id="IPR050763">
    <property type="entry name" value="ABC_transporter_ATP-binding"/>
</dbReference>
<keyword evidence="5 7" id="KW-0067">ATP-binding</keyword>
<dbReference type="SUPFAM" id="SSF52540">
    <property type="entry name" value="P-loop containing nucleoside triphosphate hydrolases"/>
    <property type="match status" value="1"/>
</dbReference>
<organism evidence="7 8">
    <name type="scientific">Planctobacterium marinum</name>
    <dbReference type="NCBI Taxonomy" id="1631968"/>
    <lineage>
        <taxon>Bacteria</taxon>
        <taxon>Pseudomonadati</taxon>
        <taxon>Pseudomonadota</taxon>
        <taxon>Gammaproteobacteria</taxon>
        <taxon>Alteromonadales</taxon>
        <taxon>Alteromonadaceae</taxon>
        <taxon>Planctobacterium</taxon>
    </lineage>
</organism>
<accession>A0AA48HIA5</accession>
<dbReference type="Pfam" id="PF00005">
    <property type="entry name" value="ABC_tran"/>
    <property type="match status" value="1"/>
</dbReference>
<dbReference type="InterPro" id="IPR003439">
    <property type="entry name" value="ABC_transporter-like_ATP-bd"/>
</dbReference>
<dbReference type="InterPro" id="IPR003593">
    <property type="entry name" value="AAA+_ATPase"/>
</dbReference>
<evidence type="ECO:0000313" key="7">
    <source>
        <dbReference type="EMBL" id="BDX05814.1"/>
    </source>
</evidence>
<protein>
    <submittedName>
        <fullName evidence="7">ABC transporter ATP-binding protein</fullName>
    </submittedName>
</protein>
<evidence type="ECO:0000256" key="4">
    <source>
        <dbReference type="ARBA" id="ARBA00022741"/>
    </source>
</evidence>
<dbReference type="Gene3D" id="3.40.50.300">
    <property type="entry name" value="P-loop containing nucleotide triphosphate hydrolases"/>
    <property type="match status" value="1"/>
</dbReference>
<proteinExistence type="inferred from homology"/>
<sequence>MSTIIEVNNLTKSFKGIKAVDGISFTVKRGQCFGLLGPNGAGKSTTIEMMEGISAPDSGEILFEGQPLNRESLKRIGIQFQNTALQDYLTTRETVRLFRSFYEQGLDEQEIIALCQLQDFLHQDHRKLSGGQRQRLLLGLALVNDPDILFLDEPTTGLDPHARRNFWDLIRTIKSKGKTVVLTTHYMDEAEFLCDHIELMDKGKIIERGHPGVLLQRHFSGALIRIPMQPLTEEVQTQLQPKENHEFWDINTHNVEQALALLVQSHVSLEGLHVKSANLDDLFLKLTGQQLGEGA</sequence>
<dbReference type="Proteomes" id="UP001333710">
    <property type="component" value="Chromosome"/>
</dbReference>
<evidence type="ECO:0000259" key="6">
    <source>
        <dbReference type="PROSITE" id="PS50893"/>
    </source>
</evidence>
<comment type="similarity">
    <text evidence="1">Belongs to the ABC transporter superfamily.</text>
</comment>
<feature type="domain" description="ABC transporter" evidence="6">
    <location>
        <begin position="5"/>
        <end position="227"/>
    </location>
</feature>
<dbReference type="InterPro" id="IPR027417">
    <property type="entry name" value="P-loop_NTPase"/>
</dbReference>
<keyword evidence="3" id="KW-0536">Nodulation</keyword>
<reference evidence="7" key="1">
    <citation type="submission" date="2023-01" db="EMBL/GenBank/DDBJ databases">
        <title>Complete genome sequence of Planctobacterium marinum strain Dej080120_11.</title>
        <authorList>
            <person name="Ueki S."/>
            <person name="Maruyama F."/>
        </authorList>
    </citation>
    <scope>NUCLEOTIDE SEQUENCE</scope>
    <source>
        <strain evidence="7">Dej080120_11</strain>
    </source>
</reference>
<dbReference type="PROSITE" id="PS50893">
    <property type="entry name" value="ABC_TRANSPORTER_2"/>
    <property type="match status" value="1"/>
</dbReference>
<dbReference type="EMBL" id="AP027272">
    <property type="protein sequence ID" value="BDX05814.1"/>
    <property type="molecule type" value="Genomic_DNA"/>
</dbReference>
<dbReference type="SMART" id="SM00382">
    <property type="entry name" value="AAA"/>
    <property type="match status" value="1"/>
</dbReference>
<dbReference type="KEGG" id="pmaw:MACH26_13350"/>
<evidence type="ECO:0000256" key="3">
    <source>
        <dbReference type="ARBA" id="ARBA00022458"/>
    </source>
</evidence>
<dbReference type="InterPro" id="IPR017871">
    <property type="entry name" value="ABC_transporter-like_CS"/>
</dbReference>
<dbReference type="PANTHER" id="PTHR42711:SF5">
    <property type="entry name" value="ABC TRANSPORTER ATP-BINDING PROTEIN NATA"/>
    <property type="match status" value="1"/>
</dbReference>
<evidence type="ECO:0000313" key="8">
    <source>
        <dbReference type="Proteomes" id="UP001333710"/>
    </source>
</evidence>
<dbReference type="PANTHER" id="PTHR42711">
    <property type="entry name" value="ABC TRANSPORTER ATP-BINDING PROTEIN"/>
    <property type="match status" value="1"/>
</dbReference>
<dbReference type="CDD" id="cd03230">
    <property type="entry name" value="ABC_DR_subfamily_A"/>
    <property type="match status" value="1"/>
</dbReference>
<dbReference type="PROSITE" id="PS00211">
    <property type="entry name" value="ABC_TRANSPORTER_1"/>
    <property type="match status" value="1"/>
</dbReference>
<dbReference type="GO" id="GO:0016887">
    <property type="term" value="F:ATP hydrolysis activity"/>
    <property type="evidence" value="ECO:0007669"/>
    <property type="project" value="InterPro"/>
</dbReference>
<evidence type="ECO:0000256" key="5">
    <source>
        <dbReference type="ARBA" id="ARBA00022840"/>
    </source>
</evidence>
<evidence type="ECO:0000256" key="1">
    <source>
        <dbReference type="ARBA" id="ARBA00005417"/>
    </source>
</evidence>
<dbReference type="RefSeq" id="WP_338291809.1">
    <property type="nucleotide sequence ID" value="NZ_AP027272.1"/>
</dbReference>
<gene>
    <name evidence="7" type="ORF">MACH26_13350</name>
</gene>
<dbReference type="AlphaFoldDB" id="A0AA48HIA5"/>
<keyword evidence="8" id="KW-1185">Reference proteome</keyword>